<dbReference type="STRING" id="1579979.WM2015_136"/>
<dbReference type="InterPro" id="IPR017800">
    <property type="entry name" value="ADOP"/>
</dbReference>
<evidence type="ECO:0000313" key="9">
    <source>
        <dbReference type="EMBL" id="AKS40525.1"/>
    </source>
</evidence>
<comment type="similarity">
    <text evidence="6">Belongs to the ABC-4 integral membrane protein family.</text>
</comment>
<feature type="domain" description="MacB-like periplasmic core" evidence="8">
    <location>
        <begin position="451"/>
        <end position="677"/>
    </location>
</feature>
<dbReference type="NCBIfam" id="TIGR03434">
    <property type="entry name" value="ADOP"/>
    <property type="match status" value="1"/>
</dbReference>
<keyword evidence="4" id="KW-1133">Transmembrane helix</keyword>
<dbReference type="InterPro" id="IPR003838">
    <property type="entry name" value="ABC3_permease_C"/>
</dbReference>
<sequence>MPLLTDIRMALRQLLKRPGFALAVVITLALGIGANAAIFSLFHQMLIEPIEVPAPERLVNLESPGPKYGSVSTSTPGGSQATFSYPMLRDLQQVEGVFSGLAGHRGFGANFAFDGVTTSGFGLQVTGSYFPTLAIQPALGRLLDENDDRTIGERRVAVLDYRFWVNELGGDPNILGRNLIVNGISLEVVGVAPDGFRGTTLGNSPDVYVPITLRWLLQPRLPEEHEDRRSYWVYAFGRLAPGVSVEQASDILQARYRAILEEIEAPLQSMPEDVLARFVSRPLELQPGELGQSNVRRDSSAPLSMLLTVSGLVLLIACVNVANLLLLRGASRSAELAVRTSIGATRGRLLVQLLTESVLLAILGGLLGVVVAGATLALIGSILPPPAAATVVLTISPAVLGAALFCTLLAVLIFGLAPAWHAARVQPAMVLRAQAGQPGGGRGLARFRNLLVLIQIALSVTLLITSGLFARSLHNLQNADLGMQIESVVSFGVSPTRNGYSQEQTLQLYERLEEELGNLPGVLSATSSMVPLIDDSNWTNNVSVEGFEPGPDSSSNVALNEIGLDYFETLGIPLLAGRSFESSDRFDTPRVAIVNQRFAEQFGLTPPIVGKRMAIGETEDLNIEIVGVVGDTRYANVRDGMIPLYYLPNRQNRGIPFMTYYARSALPPEQMMASIRELVSRLDPNLPVDNLYTMDTIVQQNVFLERFVGLLSTGFALLATFLAAIGLYGVLSYSVTQRTRELGLRMALGASPGELASSVMRQIARIALIGALIGLAAALVLGRFAASLLYELSPHDPLVLIGALVVLALVAGIAGYLPARRASRIHPNEALRYE</sequence>
<evidence type="ECO:0000256" key="2">
    <source>
        <dbReference type="ARBA" id="ARBA00022475"/>
    </source>
</evidence>
<dbReference type="AlphaFoldDB" id="A0A0K0XS91"/>
<keyword evidence="3" id="KW-0812">Transmembrane</keyword>
<keyword evidence="2" id="KW-1003">Cell membrane</keyword>
<evidence type="ECO:0000256" key="3">
    <source>
        <dbReference type="ARBA" id="ARBA00022692"/>
    </source>
</evidence>
<evidence type="ECO:0000256" key="6">
    <source>
        <dbReference type="ARBA" id="ARBA00038076"/>
    </source>
</evidence>
<protein>
    <submittedName>
        <fullName evidence="9">Permease</fullName>
    </submittedName>
</protein>
<keyword evidence="10" id="KW-1185">Reference proteome</keyword>
<evidence type="ECO:0000256" key="4">
    <source>
        <dbReference type="ARBA" id="ARBA00022989"/>
    </source>
</evidence>
<dbReference type="Pfam" id="PF12704">
    <property type="entry name" value="MacB_PCD"/>
    <property type="match status" value="2"/>
</dbReference>
<dbReference type="PANTHER" id="PTHR30572">
    <property type="entry name" value="MEMBRANE COMPONENT OF TRANSPORTER-RELATED"/>
    <property type="match status" value="1"/>
</dbReference>
<dbReference type="KEGG" id="wma:WM2015_136"/>
<dbReference type="PANTHER" id="PTHR30572:SF4">
    <property type="entry name" value="ABC TRANSPORTER PERMEASE YTRF"/>
    <property type="match status" value="1"/>
</dbReference>
<dbReference type="OrthoDB" id="5711186at2"/>
<evidence type="ECO:0000259" key="8">
    <source>
        <dbReference type="Pfam" id="PF12704"/>
    </source>
</evidence>
<evidence type="ECO:0000259" key="7">
    <source>
        <dbReference type="Pfam" id="PF02687"/>
    </source>
</evidence>
<accession>A0A0K0XS91</accession>
<proteinExistence type="inferred from homology"/>
<dbReference type="GO" id="GO:0022857">
    <property type="term" value="F:transmembrane transporter activity"/>
    <property type="evidence" value="ECO:0007669"/>
    <property type="project" value="TreeGrafter"/>
</dbReference>
<comment type="subcellular location">
    <subcellularLocation>
        <location evidence="1">Cell membrane</location>
        <topology evidence="1">Multi-pass membrane protein</topology>
    </subcellularLocation>
</comment>
<dbReference type="Pfam" id="PF02687">
    <property type="entry name" value="FtsX"/>
    <property type="match status" value="2"/>
</dbReference>
<dbReference type="RefSeq" id="WP_049724236.1">
    <property type="nucleotide sequence ID" value="NZ_CP012154.1"/>
</dbReference>
<feature type="domain" description="ABC3 transporter permease C-terminal" evidence="7">
    <location>
        <begin position="715"/>
        <end position="827"/>
    </location>
</feature>
<reference evidence="9 10" key="1">
    <citation type="submission" date="2015-07" db="EMBL/GenBank/DDBJ databases">
        <authorList>
            <person name="Noorani M."/>
        </authorList>
    </citation>
    <scope>NUCLEOTIDE SEQUENCE [LARGE SCALE GENOMIC DNA]</scope>
    <source>
        <strain evidence="9 10">KCTC 42284</strain>
    </source>
</reference>
<dbReference type="GO" id="GO:0005886">
    <property type="term" value="C:plasma membrane"/>
    <property type="evidence" value="ECO:0007669"/>
    <property type="project" value="UniProtKB-SubCell"/>
</dbReference>
<dbReference type="Proteomes" id="UP000066624">
    <property type="component" value="Chromosome"/>
</dbReference>
<keyword evidence="5" id="KW-0472">Membrane</keyword>
<evidence type="ECO:0000256" key="1">
    <source>
        <dbReference type="ARBA" id="ARBA00004651"/>
    </source>
</evidence>
<evidence type="ECO:0000256" key="5">
    <source>
        <dbReference type="ARBA" id="ARBA00023136"/>
    </source>
</evidence>
<name>A0A0K0XS91_9GAMM</name>
<feature type="domain" description="MacB-like periplasmic core" evidence="8">
    <location>
        <begin position="24"/>
        <end position="254"/>
    </location>
</feature>
<organism evidence="9 10">
    <name type="scientific">Wenzhouxiangella marina</name>
    <dbReference type="NCBI Taxonomy" id="1579979"/>
    <lineage>
        <taxon>Bacteria</taxon>
        <taxon>Pseudomonadati</taxon>
        <taxon>Pseudomonadota</taxon>
        <taxon>Gammaproteobacteria</taxon>
        <taxon>Chromatiales</taxon>
        <taxon>Wenzhouxiangellaceae</taxon>
        <taxon>Wenzhouxiangella</taxon>
    </lineage>
</organism>
<dbReference type="InterPro" id="IPR050250">
    <property type="entry name" value="Macrolide_Exporter_MacB"/>
</dbReference>
<feature type="domain" description="ABC3 transporter permease C-terminal" evidence="7">
    <location>
        <begin position="308"/>
        <end position="427"/>
    </location>
</feature>
<dbReference type="InterPro" id="IPR025857">
    <property type="entry name" value="MacB_PCD"/>
</dbReference>
<evidence type="ECO:0000313" key="10">
    <source>
        <dbReference type="Proteomes" id="UP000066624"/>
    </source>
</evidence>
<gene>
    <name evidence="9" type="ORF">WM2015_136</name>
</gene>
<dbReference type="EMBL" id="CP012154">
    <property type="protein sequence ID" value="AKS40525.1"/>
    <property type="molecule type" value="Genomic_DNA"/>
</dbReference>